<evidence type="ECO:0000313" key="2">
    <source>
        <dbReference type="EMBL" id="RXK10683.1"/>
    </source>
</evidence>
<dbReference type="EMBL" id="CP031217">
    <property type="protein sequence ID" value="AXH12390.1"/>
    <property type="molecule type" value="Genomic_DNA"/>
</dbReference>
<evidence type="ECO:0000313" key="4">
    <source>
        <dbReference type="Proteomes" id="UP000289193"/>
    </source>
</evidence>
<reference evidence="2 4" key="1">
    <citation type="submission" date="2017-10" db="EMBL/GenBank/DDBJ databases">
        <title>Genomics of the genus Arcobacter.</title>
        <authorList>
            <person name="Perez-Cataluna A."/>
            <person name="Figueras M.J."/>
        </authorList>
    </citation>
    <scope>NUCLEOTIDE SEQUENCE [LARGE SCALE GENOMIC DNA]</scope>
    <source>
        <strain evidence="2 4">CECT 7835</strain>
    </source>
</reference>
<dbReference type="EMBL" id="PDKM01000002">
    <property type="protein sequence ID" value="RXK10683.1"/>
    <property type="molecule type" value="Genomic_DNA"/>
</dbReference>
<dbReference type="KEGG" id="hbv:ABIV_1394"/>
<accession>A0AAX2A9B2</accession>
<proteinExistence type="predicted"/>
<evidence type="ECO:0008006" key="5">
    <source>
        <dbReference type="Google" id="ProtNLM"/>
    </source>
</evidence>
<dbReference type="Proteomes" id="UP000253850">
    <property type="component" value="Chromosome"/>
</dbReference>
<evidence type="ECO:0000313" key="3">
    <source>
        <dbReference type="Proteomes" id="UP000253850"/>
    </source>
</evidence>
<name>A0AAX2A9B2_9BACT</name>
<protein>
    <recommendedName>
        <fullName evidence="5">DNA-binding protein</fullName>
    </recommendedName>
</protein>
<dbReference type="Proteomes" id="UP000289193">
    <property type="component" value="Unassembled WGS sequence"/>
</dbReference>
<dbReference type="AlphaFoldDB" id="A0AAX2A9B2"/>
<sequence length="110" mass="12789">MTIEAKLDVLENQLSNVIELLQISITSLNTKKAVSKFLNKSEKTIDNYIKNETFIENKHYFINENQRVEFIPSAILEFKKNPNHKIKIIEQKEEKIILSETSSKILKGIL</sequence>
<evidence type="ECO:0000313" key="1">
    <source>
        <dbReference type="EMBL" id="AXH12390.1"/>
    </source>
</evidence>
<organism evidence="2 4">
    <name type="scientific">Halarcobacter bivalviorum</name>
    <dbReference type="NCBI Taxonomy" id="663364"/>
    <lineage>
        <taxon>Bacteria</taxon>
        <taxon>Pseudomonadati</taxon>
        <taxon>Campylobacterota</taxon>
        <taxon>Epsilonproteobacteria</taxon>
        <taxon>Campylobacterales</taxon>
        <taxon>Arcobacteraceae</taxon>
        <taxon>Halarcobacter</taxon>
    </lineage>
</organism>
<keyword evidence="4" id="KW-1185">Reference proteome</keyword>
<gene>
    <name evidence="1" type="ORF">ABIV_1394</name>
    <name evidence="2" type="ORF">CRV05_05225</name>
</gene>
<reference evidence="1 3" key="2">
    <citation type="submission" date="2018-07" db="EMBL/GenBank/DDBJ databases">
        <title>Complete genome of the Arcobacter bivalviorum type strain LMG 26154.</title>
        <authorList>
            <person name="Miller W.G."/>
            <person name="Yee E."/>
            <person name="Bono J.L."/>
        </authorList>
    </citation>
    <scope>NUCLEOTIDE SEQUENCE [LARGE SCALE GENOMIC DNA]</scope>
    <source>
        <strain evidence="1 3">LMG 26154</strain>
    </source>
</reference>
<dbReference type="RefSeq" id="WP_114839219.1">
    <property type="nucleotide sequence ID" value="NZ_CP031217.1"/>
</dbReference>